<feature type="region of interest" description="Disordered" evidence="1">
    <location>
        <begin position="1"/>
        <end position="98"/>
    </location>
</feature>
<comment type="caution">
    <text evidence="2">The sequence shown here is derived from an EMBL/GenBank/DDBJ whole genome shotgun (WGS) entry which is preliminary data.</text>
</comment>
<reference evidence="2" key="1">
    <citation type="journal article" date="2021" name="Proc. Natl. Acad. Sci. U.S.A.">
        <title>Three genomes in the algal genus Volvox reveal the fate of a haploid sex-determining region after a transition to homothallism.</title>
        <authorList>
            <person name="Yamamoto K."/>
            <person name="Hamaji T."/>
            <person name="Kawai-Toyooka H."/>
            <person name="Matsuzaki R."/>
            <person name="Takahashi F."/>
            <person name="Nishimura Y."/>
            <person name="Kawachi M."/>
            <person name="Noguchi H."/>
            <person name="Minakuchi Y."/>
            <person name="Umen J.G."/>
            <person name="Toyoda A."/>
            <person name="Nozaki H."/>
        </authorList>
    </citation>
    <scope>NUCLEOTIDE SEQUENCE</scope>
    <source>
        <strain evidence="2">NIES-3780</strain>
    </source>
</reference>
<evidence type="ECO:0000313" key="3">
    <source>
        <dbReference type="Proteomes" id="UP000747399"/>
    </source>
</evidence>
<protein>
    <submittedName>
        <fullName evidence="2">Uncharacterized protein</fullName>
    </submittedName>
</protein>
<organism evidence="2 3">
    <name type="scientific">Volvox africanus</name>
    <dbReference type="NCBI Taxonomy" id="51714"/>
    <lineage>
        <taxon>Eukaryota</taxon>
        <taxon>Viridiplantae</taxon>
        <taxon>Chlorophyta</taxon>
        <taxon>core chlorophytes</taxon>
        <taxon>Chlorophyceae</taxon>
        <taxon>CS clade</taxon>
        <taxon>Chlamydomonadales</taxon>
        <taxon>Volvocaceae</taxon>
        <taxon>Volvox</taxon>
    </lineage>
</organism>
<gene>
    <name evidence="2" type="ORF">Vafri_15329</name>
</gene>
<dbReference type="EMBL" id="BNCO01000041">
    <property type="protein sequence ID" value="GIL60809.1"/>
    <property type="molecule type" value="Genomic_DNA"/>
</dbReference>
<keyword evidence="3" id="KW-1185">Reference proteome</keyword>
<feature type="compositionally biased region" description="Polar residues" evidence="1">
    <location>
        <begin position="1"/>
        <end position="11"/>
    </location>
</feature>
<proteinExistence type="predicted"/>
<sequence length="113" mass="11833">MQSAKLQLPCTTSPPPHPQLDPLKLQPQPPTSRTPRGTSRPAPPRPHLRPTSGLPGSPLPSGDAAVISSGTSTWLRPPTLPLPTPRPAPTPPAPLAPLPLLGLLREYSPAEPP</sequence>
<evidence type="ECO:0000256" key="1">
    <source>
        <dbReference type="SAM" id="MobiDB-lite"/>
    </source>
</evidence>
<name>A0A8J4F5M0_9CHLO</name>
<feature type="compositionally biased region" description="Pro residues" evidence="1">
    <location>
        <begin position="78"/>
        <end position="97"/>
    </location>
</feature>
<accession>A0A8J4F5M0</accession>
<evidence type="ECO:0000313" key="2">
    <source>
        <dbReference type="EMBL" id="GIL60809.1"/>
    </source>
</evidence>
<dbReference type="Proteomes" id="UP000747399">
    <property type="component" value="Unassembled WGS sequence"/>
</dbReference>
<feature type="compositionally biased region" description="Low complexity" evidence="1">
    <location>
        <begin position="52"/>
        <end position="62"/>
    </location>
</feature>
<dbReference type="AlphaFoldDB" id="A0A8J4F5M0"/>